<sequence length="482" mass="55213">MKNERWCLVSHWLLLSRVSLRGNPVEAALVVLFVLYGFVGYNYIDRWADYIYAYGSLLFMVTHIANEWTKQGAYRSLYYLSGLLLVPTVLWADPAWLWEPSWVVSLVILALLYWQVGACGRDAEFMRRFLRSSWAFALSILLSGVSFWLLLSVYGAIGYLFDVVLSSDYSVYVGIVIWAGLFPLLLLLFEQEENWWGGGKVLDVLSRFVLSPILFVYTLLFYAYMGKIAFTVSLPKGGVCLMVAAFVAVAFFLKGISPFLSGAYYRRFYDYLGWIVLPTLILYGIGAFYRINQYGWTLSRVYLVVVGVVMAVLWLMTILRRPGTYFYTAWAAVCLLALVTYVPGISAQDIERISQEGRGNDSSGRAITREYLTLEDHADHEVDGYRYFRSLEVWDNDAGDTICCGVGDSVWIRLDKRAFLREQYGKVGLELSSILPDSLHSRILCFKTDSSMLLFERMRLYREEGKETRIELAVGHASYFWK</sequence>
<feature type="transmembrane region" description="Helical" evidence="1">
    <location>
        <begin position="201"/>
        <end position="224"/>
    </location>
</feature>
<accession>A0A9D1X6B5</accession>
<dbReference type="Pfam" id="PF13687">
    <property type="entry name" value="DUF4153"/>
    <property type="match status" value="1"/>
</dbReference>
<protein>
    <submittedName>
        <fullName evidence="2">DUF4153 domain-containing protein</fullName>
    </submittedName>
</protein>
<dbReference type="EMBL" id="DXEL01000013">
    <property type="protein sequence ID" value="HIX73697.1"/>
    <property type="molecule type" value="Genomic_DNA"/>
</dbReference>
<feature type="transmembrane region" description="Helical" evidence="1">
    <location>
        <begin position="169"/>
        <end position="189"/>
    </location>
</feature>
<dbReference type="InterPro" id="IPR025291">
    <property type="entry name" value="DUF4153"/>
</dbReference>
<organism evidence="2 3">
    <name type="scientific">Candidatus Parabacteroides intestinipullorum</name>
    <dbReference type="NCBI Taxonomy" id="2838723"/>
    <lineage>
        <taxon>Bacteria</taxon>
        <taxon>Pseudomonadati</taxon>
        <taxon>Bacteroidota</taxon>
        <taxon>Bacteroidia</taxon>
        <taxon>Bacteroidales</taxon>
        <taxon>Tannerellaceae</taxon>
        <taxon>Parabacteroides</taxon>
    </lineage>
</organism>
<dbReference type="AlphaFoldDB" id="A0A9D1X6B5"/>
<reference evidence="2" key="1">
    <citation type="journal article" date="2021" name="PeerJ">
        <title>Extensive microbial diversity within the chicken gut microbiome revealed by metagenomics and culture.</title>
        <authorList>
            <person name="Gilroy R."/>
            <person name="Ravi A."/>
            <person name="Getino M."/>
            <person name="Pursley I."/>
            <person name="Horton D.L."/>
            <person name="Alikhan N.F."/>
            <person name="Baker D."/>
            <person name="Gharbi K."/>
            <person name="Hall N."/>
            <person name="Watson M."/>
            <person name="Adriaenssens E.M."/>
            <person name="Foster-Nyarko E."/>
            <person name="Jarju S."/>
            <person name="Secka A."/>
            <person name="Antonio M."/>
            <person name="Oren A."/>
            <person name="Chaudhuri R.R."/>
            <person name="La Ragione R."/>
            <person name="Hildebrand F."/>
            <person name="Pallen M.J."/>
        </authorList>
    </citation>
    <scope>NUCLEOTIDE SEQUENCE</scope>
    <source>
        <strain evidence="2">ChiGjej6B6-14162</strain>
    </source>
</reference>
<evidence type="ECO:0000313" key="2">
    <source>
        <dbReference type="EMBL" id="HIX73697.1"/>
    </source>
</evidence>
<comment type="caution">
    <text evidence="2">The sequence shown here is derived from an EMBL/GenBank/DDBJ whole genome shotgun (WGS) entry which is preliminary data.</text>
</comment>
<keyword evidence="1" id="KW-0812">Transmembrane</keyword>
<feature type="transmembrane region" description="Helical" evidence="1">
    <location>
        <begin position="102"/>
        <end position="120"/>
    </location>
</feature>
<gene>
    <name evidence="2" type="ORF">H9977_01375</name>
</gene>
<feature type="transmembrane region" description="Helical" evidence="1">
    <location>
        <begin position="236"/>
        <end position="256"/>
    </location>
</feature>
<evidence type="ECO:0000313" key="3">
    <source>
        <dbReference type="Proteomes" id="UP000886740"/>
    </source>
</evidence>
<dbReference type="Proteomes" id="UP000886740">
    <property type="component" value="Unassembled WGS sequence"/>
</dbReference>
<feature type="transmembrane region" description="Helical" evidence="1">
    <location>
        <begin position="77"/>
        <end position="96"/>
    </location>
</feature>
<feature type="transmembrane region" description="Helical" evidence="1">
    <location>
        <begin position="268"/>
        <end position="289"/>
    </location>
</feature>
<keyword evidence="1" id="KW-1133">Transmembrane helix</keyword>
<feature type="transmembrane region" description="Helical" evidence="1">
    <location>
        <begin position="301"/>
        <end position="319"/>
    </location>
</feature>
<proteinExistence type="predicted"/>
<name>A0A9D1X6B5_9BACT</name>
<evidence type="ECO:0000256" key="1">
    <source>
        <dbReference type="SAM" id="Phobius"/>
    </source>
</evidence>
<feature type="transmembrane region" description="Helical" evidence="1">
    <location>
        <begin position="326"/>
        <end position="345"/>
    </location>
</feature>
<feature type="transmembrane region" description="Helical" evidence="1">
    <location>
        <begin position="25"/>
        <end position="44"/>
    </location>
</feature>
<keyword evidence="1" id="KW-0472">Membrane</keyword>
<reference evidence="2" key="2">
    <citation type="submission" date="2021-04" db="EMBL/GenBank/DDBJ databases">
        <authorList>
            <person name="Gilroy R."/>
        </authorList>
    </citation>
    <scope>NUCLEOTIDE SEQUENCE</scope>
    <source>
        <strain evidence="2">ChiGjej6B6-14162</strain>
    </source>
</reference>
<feature type="transmembrane region" description="Helical" evidence="1">
    <location>
        <begin position="132"/>
        <end position="157"/>
    </location>
</feature>